<dbReference type="AlphaFoldDB" id="A0A336MBR8"/>
<dbReference type="PANTHER" id="PTHR21501">
    <property type="entry name" value="PROTEIN FAM-161"/>
    <property type="match status" value="1"/>
</dbReference>
<evidence type="ECO:0000256" key="1">
    <source>
        <dbReference type="ARBA" id="ARBA00006663"/>
    </source>
</evidence>
<name>A0A336MBR8_CULSO</name>
<dbReference type="PANTHER" id="PTHR21501:SF1">
    <property type="entry name" value="PROTEIN FAM-161"/>
    <property type="match status" value="1"/>
</dbReference>
<reference evidence="4" key="1">
    <citation type="submission" date="2018-04" db="EMBL/GenBank/DDBJ databases">
        <authorList>
            <person name="Go L.Y."/>
            <person name="Mitchell J.A."/>
        </authorList>
    </citation>
    <scope>NUCLEOTIDE SEQUENCE</scope>
    <source>
        <tissue evidence="4">Whole organism</tissue>
    </source>
</reference>
<feature type="region of interest" description="Disordered" evidence="3">
    <location>
        <begin position="692"/>
        <end position="724"/>
    </location>
</feature>
<dbReference type="GO" id="GO:0044782">
    <property type="term" value="P:cilium organization"/>
    <property type="evidence" value="ECO:0007669"/>
    <property type="project" value="TreeGrafter"/>
</dbReference>
<gene>
    <name evidence="5" type="primary">CSON014764</name>
</gene>
<protein>
    <submittedName>
        <fullName evidence="5">CSON014764 protein</fullName>
    </submittedName>
</protein>
<dbReference type="VEuPathDB" id="VectorBase:CSON014764"/>
<dbReference type="InterPro" id="IPR051655">
    <property type="entry name" value="FAM161"/>
</dbReference>
<feature type="compositionally biased region" description="Basic and acidic residues" evidence="3">
    <location>
        <begin position="457"/>
        <end position="467"/>
    </location>
</feature>
<feature type="compositionally biased region" description="Low complexity" evidence="3">
    <location>
        <begin position="425"/>
        <end position="443"/>
    </location>
</feature>
<comment type="similarity">
    <text evidence="1">Belongs to the FAM161 family.</text>
</comment>
<evidence type="ECO:0000313" key="4">
    <source>
        <dbReference type="EMBL" id="SSX07393.1"/>
    </source>
</evidence>
<dbReference type="EMBL" id="UFQS01000867">
    <property type="protein sequence ID" value="SSX07393.1"/>
    <property type="molecule type" value="Genomic_DNA"/>
</dbReference>
<dbReference type="Pfam" id="PF10595">
    <property type="entry name" value="FAM161A_B"/>
    <property type="match status" value="1"/>
</dbReference>
<feature type="region of interest" description="Disordered" evidence="3">
    <location>
        <begin position="609"/>
        <end position="633"/>
    </location>
</feature>
<sequence length="757" mass="86659">MFSHNYSVFANNCVKPPLHSSTKLPNPSYLKPKCAMKDNSNKTKNSNLKKCKKFSSLLSLTAENNNFLSLRDFYDSIPDYNELHHLSQCDFYKELDTLKRKRNELRSSIFGEDYFQGSVWHKVDTPETNLVSDPCSITPNYNCIGSSKHFNDFSSCKFNEYTPRIASADMKLKSTRKGSAKSVRIEADPVPYITPHDDNSTRIFKKSLRAKSASPVRENPVITVTEPFKMTQREDDEKTFDDLLFESKEFLSPEKPSKPVFTTSPSRFKANPVPITSKIPLFKQIMEDKEHKSQLAKLDSAMELNEKIKPFGFDNGPDRPHSRCLSRSLSSPHINLTPEPVKPFKANPVPKTSNTNYFQSKMTEEEYFRDMNKRVRAEELLKMASLPPSMKRREKSEKKSFEMHSCSSQSTKRPKRKRKTKKSRILSSSTNKTSNSSFSTAKNEFITTCPHPFDLMTSKRPEKDRLRKTTPTPTNSSSKSNSTFSFKSGPSPSPMYPVNRPNLAATLRYEHSRNKIKEYKERAASSLSGTVKTYRWNVQKTPGWQSLSMDPTHAEELQLRLATRRAEQKLRQEEYKMSKELMIQRVKAAPLLLEGPSFWGPKVGQLSHHCGTENNNERSGRSRPGRWQSLSMDPTHAEELQLRLATRRAEQKLRQEEYKMSKELMIQRVKAAPLLLEGPSFWGPKVGQLSHHCGTENNNERSGRSRPGSCMKRPTSSKMSNYSLDSKSTNVKVIDLSGKQSVEFDDDYYENSNSEIE</sequence>
<dbReference type="EMBL" id="UFQT01000867">
    <property type="protein sequence ID" value="SSX27735.1"/>
    <property type="molecule type" value="Genomic_DNA"/>
</dbReference>
<feature type="region of interest" description="Disordered" evidence="3">
    <location>
        <begin position="334"/>
        <end position="355"/>
    </location>
</feature>
<reference evidence="5" key="2">
    <citation type="submission" date="2018-07" db="EMBL/GenBank/DDBJ databases">
        <authorList>
            <person name="Quirk P.G."/>
            <person name="Krulwich T.A."/>
        </authorList>
    </citation>
    <scope>NUCLEOTIDE SEQUENCE</scope>
</reference>
<feature type="compositionally biased region" description="Polar residues" evidence="3">
    <location>
        <begin position="714"/>
        <end position="724"/>
    </location>
</feature>
<dbReference type="GO" id="GO:0005929">
    <property type="term" value="C:cilium"/>
    <property type="evidence" value="ECO:0007669"/>
    <property type="project" value="TreeGrafter"/>
</dbReference>
<dbReference type="GO" id="GO:0005856">
    <property type="term" value="C:cytoskeleton"/>
    <property type="evidence" value="ECO:0007669"/>
    <property type="project" value="UniProtKB-ARBA"/>
</dbReference>
<feature type="region of interest" description="Disordered" evidence="3">
    <location>
        <begin position="381"/>
        <end position="497"/>
    </location>
</feature>
<organism evidence="5">
    <name type="scientific">Culicoides sonorensis</name>
    <name type="common">Biting midge</name>
    <dbReference type="NCBI Taxonomy" id="179676"/>
    <lineage>
        <taxon>Eukaryota</taxon>
        <taxon>Metazoa</taxon>
        <taxon>Ecdysozoa</taxon>
        <taxon>Arthropoda</taxon>
        <taxon>Hexapoda</taxon>
        <taxon>Insecta</taxon>
        <taxon>Pterygota</taxon>
        <taxon>Neoptera</taxon>
        <taxon>Endopterygota</taxon>
        <taxon>Diptera</taxon>
        <taxon>Nematocera</taxon>
        <taxon>Chironomoidea</taxon>
        <taxon>Ceratopogonidae</taxon>
        <taxon>Ceratopogoninae</taxon>
        <taxon>Culicoides</taxon>
        <taxon>Monoculicoides</taxon>
    </lineage>
</organism>
<evidence type="ECO:0000256" key="2">
    <source>
        <dbReference type="ARBA" id="ARBA00023054"/>
    </source>
</evidence>
<dbReference type="InterPro" id="IPR019579">
    <property type="entry name" value="FAM161A/B"/>
</dbReference>
<feature type="compositionally biased region" description="Low complexity" evidence="3">
    <location>
        <begin position="469"/>
        <end position="488"/>
    </location>
</feature>
<evidence type="ECO:0000256" key="3">
    <source>
        <dbReference type="SAM" id="MobiDB-lite"/>
    </source>
</evidence>
<feature type="compositionally biased region" description="Basic residues" evidence="3">
    <location>
        <begin position="412"/>
        <end position="424"/>
    </location>
</feature>
<keyword evidence="2" id="KW-0175">Coiled coil</keyword>
<dbReference type="OMA" id="ERHRLQM"/>
<evidence type="ECO:0000313" key="5">
    <source>
        <dbReference type="EMBL" id="SSX27735.1"/>
    </source>
</evidence>
<accession>A0A336MBR8</accession>
<proteinExistence type="inferred from homology"/>